<evidence type="ECO:0000313" key="2">
    <source>
        <dbReference type="Proteomes" id="UP000032142"/>
    </source>
</evidence>
<sequence length="45" mass="5677">MYRTTPCWFKCVVMYMCTAMRKWLVEVKYELRQFVICIYIYGFMM</sequence>
<protein>
    <submittedName>
        <fullName evidence="1">Uncharacterized protein</fullName>
    </submittedName>
</protein>
<proteinExistence type="predicted"/>
<reference evidence="2" key="1">
    <citation type="submission" date="2014-09" db="EMBL/GenBank/DDBJ databases">
        <authorList>
            <person name="Mudge J."/>
            <person name="Ramaraj T."/>
            <person name="Lindquist I.E."/>
            <person name="Bharti A.K."/>
            <person name="Sundararajan A."/>
            <person name="Cameron C.T."/>
            <person name="Woodward J.E."/>
            <person name="May G.D."/>
            <person name="Brubaker C."/>
            <person name="Broadhvest J."/>
            <person name="Wilkins T.A."/>
        </authorList>
    </citation>
    <scope>NUCLEOTIDE SEQUENCE</scope>
    <source>
        <strain evidence="2">cv. AKA8401</strain>
    </source>
</reference>
<name>A0A0B0NDH4_GOSAR</name>
<dbReference type="Proteomes" id="UP000032142">
    <property type="component" value="Unassembled WGS sequence"/>
</dbReference>
<accession>A0A0B0NDH4</accession>
<gene>
    <name evidence="1" type="ORF">F383_15453</name>
</gene>
<dbReference type="EMBL" id="KN394755">
    <property type="protein sequence ID" value="KHG10875.1"/>
    <property type="molecule type" value="Genomic_DNA"/>
</dbReference>
<keyword evidence="2" id="KW-1185">Reference proteome</keyword>
<evidence type="ECO:0000313" key="1">
    <source>
        <dbReference type="EMBL" id="KHG10875.1"/>
    </source>
</evidence>
<organism evidence="1 2">
    <name type="scientific">Gossypium arboreum</name>
    <name type="common">Tree cotton</name>
    <name type="synonym">Gossypium nanking</name>
    <dbReference type="NCBI Taxonomy" id="29729"/>
    <lineage>
        <taxon>Eukaryota</taxon>
        <taxon>Viridiplantae</taxon>
        <taxon>Streptophyta</taxon>
        <taxon>Embryophyta</taxon>
        <taxon>Tracheophyta</taxon>
        <taxon>Spermatophyta</taxon>
        <taxon>Magnoliopsida</taxon>
        <taxon>eudicotyledons</taxon>
        <taxon>Gunneridae</taxon>
        <taxon>Pentapetalae</taxon>
        <taxon>rosids</taxon>
        <taxon>malvids</taxon>
        <taxon>Malvales</taxon>
        <taxon>Malvaceae</taxon>
        <taxon>Malvoideae</taxon>
        <taxon>Gossypium</taxon>
    </lineage>
</organism>
<dbReference type="AlphaFoldDB" id="A0A0B0NDH4"/>